<evidence type="ECO:0000256" key="4">
    <source>
        <dbReference type="ARBA" id="ARBA00040604"/>
    </source>
</evidence>
<dbReference type="EMBL" id="JAGRRH010000016">
    <property type="protein sequence ID" value="KAG7353595.1"/>
    <property type="molecule type" value="Genomic_DNA"/>
</dbReference>
<feature type="region of interest" description="Disordered" evidence="5">
    <location>
        <begin position="357"/>
        <end position="403"/>
    </location>
</feature>
<dbReference type="PANTHER" id="PTHR23354:SF62">
    <property type="entry name" value="MUSTARD, ISOFORM V"/>
    <property type="match status" value="1"/>
</dbReference>
<feature type="compositionally biased region" description="Basic and acidic residues" evidence="5">
    <location>
        <begin position="103"/>
        <end position="113"/>
    </location>
</feature>
<evidence type="ECO:0000256" key="5">
    <source>
        <dbReference type="SAM" id="MobiDB-lite"/>
    </source>
</evidence>
<evidence type="ECO:0000313" key="7">
    <source>
        <dbReference type="EMBL" id="KAG7353595.1"/>
    </source>
</evidence>
<feature type="compositionally biased region" description="Polar residues" evidence="5">
    <location>
        <begin position="361"/>
        <end position="375"/>
    </location>
</feature>
<dbReference type="Pfam" id="PF07534">
    <property type="entry name" value="TLD"/>
    <property type="match status" value="1"/>
</dbReference>
<reference evidence="7" key="1">
    <citation type="journal article" date="2021" name="Sci. Rep.">
        <title>Diploid genomic architecture of Nitzschia inconspicua, an elite biomass production diatom.</title>
        <authorList>
            <person name="Oliver A."/>
            <person name="Podell S."/>
            <person name="Pinowska A."/>
            <person name="Traller J.C."/>
            <person name="Smith S.R."/>
            <person name="McClure R."/>
            <person name="Beliaev A."/>
            <person name="Bohutskyi P."/>
            <person name="Hill E.A."/>
            <person name="Rabines A."/>
            <person name="Zheng H."/>
            <person name="Allen L.Z."/>
            <person name="Kuo A."/>
            <person name="Grigoriev I.V."/>
            <person name="Allen A.E."/>
            <person name="Hazlebeck D."/>
            <person name="Allen E.E."/>
        </authorList>
    </citation>
    <scope>NUCLEOTIDE SEQUENCE</scope>
    <source>
        <strain evidence="7">Hildebrandi</strain>
    </source>
</reference>
<feature type="compositionally biased region" description="Basic and acidic residues" evidence="5">
    <location>
        <begin position="376"/>
        <end position="392"/>
    </location>
</feature>
<dbReference type="GO" id="GO:0005739">
    <property type="term" value="C:mitochondrion"/>
    <property type="evidence" value="ECO:0007669"/>
    <property type="project" value="UniProtKB-SubCell"/>
</dbReference>
<feature type="domain" description="TLDc" evidence="6">
    <location>
        <begin position="483"/>
        <end position="675"/>
    </location>
</feature>
<evidence type="ECO:0000313" key="8">
    <source>
        <dbReference type="Proteomes" id="UP000693970"/>
    </source>
</evidence>
<dbReference type="SMART" id="SM00584">
    <property type="entry name" value="TLDc"/>
    <property type="match status" value="1"/>
</dbReference>
<feature type="compositionally biased region" description="Polar residues" evidence="5">
    <location>
        <begin position="177"/>
        <end position="196"/>
    </location>
</feature>
<comment type="caution">
    <text evidence="7">The sequence shown here is derived from an EMBL/GenBank/DDBJ whole genome shotgun (WGS) entry which is preliminary data.</text>
</comment>
<accession>A0A9K3L2K6</accession>
<dbReference type="Proteomes" id="UP000693970">
    <property type="component" value="Unassembled WGS sequence"/>
</dbReference>
<evidence type="ECO:0000259" key="6">
    <source>
        <dbReference type="PROSITE" id="PS51886"/>
    </source>
</evidence>
<comment type="subcellular location">
    <subcellularLocation>
        <location evidence="1">Mitochondrion</location>
    </subcellularLocation>
</comment>
<feature type="compositionally biased region" description="Polar residues" evidence="5">
    <location>
        <begin position="65"/>
        <end position="79"/>
    </location>
</feature>
<name>A0A9K3L2K6_9STRA</name>
<dbReference type="OrthoDB" id="26679at2759"/>
<reference evidence="7" key="2">
    <citation type="submission" date="2021-04" db="EMBL/GenBank/DDBJ databases">
        <authorList>
            <person name="Podell S."/>
        </authorList>
    </citation>
    <scope>NUCLEOTIDE SEQUENCE</scope>
    <source>
        <strain evidence="7">Hildebrandi</strain>
    </source>
</reference>
<evidence type="ECO:0000256" key="2">
    <source>
        <dbReference type="ARBA" id="ARBA00009540"/>
    </source>
</evidence>
<comment type="similarity">
    <text evidence="2">Belongs to the OXR1 family.</text>
</comment>
<feature type="region of interest" description="Disordered" evidence="5">
    <location>
        <begin position="177"/>
        <end position="201"/>
    </location>
</feature>
<evidence type="ECO:0000256" key="3">
    <source>
        <dbReference type="ARBA" id="ARBA00023128"/>
    </source>
</evidence>
<gene>
    <name evidence="7" type="ORF">IV203_002950</name>
</gene>
<dbReference type="PROSITE" id="PS51886">
    <property type="entry name" value="TLDC"/>
    <property type="match status" value="1"/>
</dbReference>
<dbReference type="AlphaFoldDB" id="A0A9K3L2K6"/>
<sequence>MPCCCKSDDAATVDNKSMKTMYSGNAPGREAMNRGNNTPMADADSQAIDWWRHHQHGNGSAHVMSKNQSGRALATQPSTDGKMMPPQKQSQENPHLQLQTSEQRTRNQIDGRDPNQTPYNVQKELPVRSVNGDTMHPHLLPTETTRESNGRVSSSGTHLADGSSGAVEVFKPQLDQNSSLRQARQRQSFESTTTDQQSDEHMAFIARVDSVDRSEGRFPVDPPGTPTRSYIHSRKQFDSMEHSFEESQRKKLPLSKFIEKKSKNAYSLEESDHLSDVPSDVDSVIKERYLLACQMLKTTMIQKDKSLIPIEKEYILSLLGDMEKDGIESVVSEDQVSAIERATLRLENDPIFQQPVLAKSRQLQDPPSLKRISSSPKDRSVDKLDGKNDKNPHTATRKPKNKLLASVTTACNPSSVRGARGEVSHDVHIIQQHQPQYDEEWDDPELNDRSKDELVRFDGWSFQRSNEYPFLILGADGDNLDPRVMTPAMMEALRGFMPFNVSESNFWLKYSLVRDGASLASLLAQIRGSTYTMIGVETNRGEVFGSFTGTPWRIGGKWFGNGEAFLWRLKKPRYTSPLNSRKPSFEREMEVYPYTGYDELVQYCTPKTIAVGGGDWIDVPCPYDGDTHGIGFMIDGDLAGGETNSCSTFANPRLAKQTTASSEFSITNLEVWTLTPCLTVQDAARMEMQKLFLDEQGAHIMRG</sequence>
<protein>
    <recommendedName>
        <fullName evidence="4">Oxidation resistance protein 1</fullName>
    </recommendedName>
</protein>
<keyword evidence="3" id="KW-0496">Mitochondrion</keyword>
<evidence type="ECO:0000256" key="1">
    <source>
        <dbReference type="ARBA" id="ARBA00004173"/>
    </source>
</evidence>
<keyword evidence="8" id="KW-1185">Reference proteome</keyword>
<dbReference type="InterPro" id="IPR006571">
    <property type="entry name" value="TLDc_dom"/>
</dbReference>
<dbReference type="PANTHER" id="PTHR23354">
    <property type="entry name" value="NUCLEOLAR PROTEIN 7/ESTROGEN RECEPTOR COACTIVATOR-RELATED"/>
    <property type="match status" value="1"/>
</dbReference>
<feature type="region of interest" description="Disordered" evidence="5">
    <location>
        <begin position="56"/>
        <end position="163"/>
    </location>
</feature>
<organism evidence="7 8">
    <name type="scientific">Nitzschia inconspicua</name>
    <dbReference type="NCBI Taxonomy" id="303405"/>
    <lineage>
        <taxon>Eukaryota</taxon>
        <taxon>Sar</taxon>
        <taxon>Stramenopiles</taxon>
        <taxon>Ochrophyta</taxon>
        <taxon>Bacillariophyta</taxon>
        <taxon>Bacillariophyceae</taxon>
        <taxon>Bacillariophycidae</taxon>
        <taxon>Bacillariales</taxon>
        <taxon>Bacillariaceae</taxon>
        <taxon>Nitzschia</taxon>
    </lineage>
</organism>
<feature type="region of interest" description="Disordered" evidence="5">
    <location>
        <begin position="23"/>
        <end position="42"/>
    </location>
</feature>
<feature type="compositionally biased region" description="Polar residues" evidence="5">
    <location>
        <begin position="87"/>
        <end position="102"/>
    </location>
</feature>
<proteinExistence type="inferred from homology"/>